<organism evidence="7">
    <name type="scientific">Caldithrix abyssi</name>
    <dbReference type="NCBI Taxonomy" id="187145"/>
    <lineage>
        <taxon>Bacteria</taxon>
        <taxon>Pseudomonadati</taxon>
        <taxon>Calditrichota</taxon>
        <taxon>Calditrichia</taxon>
        <taxon>Calditrichales</taxon>
        <taxon>Calditrichaceae</taxon>
        <taxon>Caldithrix</taxon>
    </lineage>
</organism>
<proteinExistence type="predicted"/>
<evidence type="ECO:0000256" key="1">
    <source>
        <dbReference type="ARBA" id="ARBA00004138"/>
    </source>
</evidence>
<dbReference type="Proteomes" id="UP000885779">
    <property type="component" value="Unassembled WGS sequence"/>
</dbReference>
<dbReference type="GO" id="GO:0005737">
    <property type="term" value="C:cytoplasm"/>
    <property type="evidence" value="ECO:0007669"/>
    <property type="project" value="UniProtKB-SubCell"/>
</dbReference>
<evidence type="ECO:0000259" key="6">
    <source>
        <dbReference type="Pfam" id="PF22544"/>
    </source>
</evidence>
<sequence>MMRKSILVVFLLYFSVWAIDEIELQGQYTPNYFSELLDAEIYNKNIAYILGVGGFIFVDIKQLDSPRFISRYNPSSIYIRFYNGIAKGDLAAGAARLDGIYFISIANITDPTLISIYNGNNEESVSYESVDFSGTVAYAAVHERGLEVIDISSRAKPKSVKFISGLSNAWDVYLDGTLLYVADAGEGIKIFSVEDARNPVLLGSASTSGAAFEITVKNGMAYVSLGANGFDIIDVSDPKNPQWRANYSVGFGILQHLDVQGTTVFASTWELVVAVDVSDPDNPRLMATEDTQHRAMGIAADSNRVFVTDWFTFNTYIFKDDLQPDIHVKPGVYDFGYQGSGVTIWHKFDVFNLGDADLEISDIQLSHKAFSIQDSQLVIRPGESRPVIVSFTPTYDTYYSDNLTFITNDDDETEYFVQLIGGENGVEAGDEAADFTLTALFEDVKYTLSDFRGQVVVLAIFASW</sequence>
<evidence type="ECO:0000313" key="7">
    <source>
        <dbReference type="EMBL" id="HGY57184.1"/>
    </source>
</evidence>
<dbReference type="Gene3D" id="2.60.40.10">
    <property type="entry name" value="Immunoglobulins"/>
    <property type="match status" value="1"/>
</dbReference>
<dbReference type="Pfam" id="PF22544">
    <property type="entry name" value="HYDIN_VesB_CFA65-like_Ig"/>
    <property type="match status" value="1"/>
</dbReference>
<dbReference type="SUPFAM" id="SSF52833">
    <property type="entry name" value="Thioredoxin-like"/>
    <property type="match status" value="1"/>
</dbReference>
<keyword evidence="3" id="KW-0963">Cytoplasm</keyword>
<protein>
    <submittedName>
        <fullName evidence="7">DUF1573 domain-containing protein</fullName>
    </submittedName>
</protein>
<keyword evidence="4" id="KW-0969">Cilium</keyword>
<dbReference type="Gene3D" id="3.40.30.10">
    <property type="entry name" value="Glutaredoxin"/>
    <property type="match status" value="1"/>
</dbReference>
<evidence type="ECO:0000256" key="3">
    <source>
        <dbReference type="ARBA" id="ARBA00022490"/>
    </source>
</evidence>
<accession>A0A7V4WW94</accession>
<evidence type="ECO:0000256" key="5">
    <source>
        <dbReference type="ARBA" id="ARBA00023273"/>
    </source>
</evidence>
<dbReference type="InterPro" id="IPR053879">
    <property type="entry name" value="HYDIN_VesB_CFA65-like_Ig"/>
</dbReference>
<dbReference type="Pfam" id="PF08309">
    <property type="entry name" value="LVIVD"/>
    <property type="match status" value="4"/>
</dbReference>
<feature type="domain" description="HYDIN/VesB/CFA65-like Ig-like" evidence="6">
    <location>
        <begin position="324"/>
        <end position="413"/>
    </location>
</feature>
<dbReference type="InterPro" id="IPR036249">
    <property type="entry name" value="Thioredoxin-like_sf"/>
</dbReference>
<dbReference type="SUPFAM" id="SSF63825">
    <property type="entry name" value="YWTD domain"/>
    <property type="match status" value="1"/>
</dbReference>
<gene>
    <name evidence="7" type="ORF">ENK44_15860</name>
</gene>
<dbReference type="InterPro" id="IPR013783">
    <property type="entry name" value="Ig-like_fold"/>
</dbReference>
<comment type="caution">
    <text evidence="7">The sequence shown here is derived from an EMBL/GenBank/DDBJ whole genome shotgun (WGS) entry which is preliminary data.</text>
</comment>
<name>A0A7V4WW94_CALAY</name>
<comment type="subcellular location">
    <subcellularLocation>
        <location evidence="1">Cell projection</location>
        <location evidence="1">Cilium</location>
    </subcellularLocation>
    <subcellularLocation>
        <location evidence="2">Cytoplasm</location>
    </subcellularLocation>
</comment>
<keyword evidence="5" id="KW-0966">Cell projection</keyword>
<dbReference type="EMBL" id="DRQG01000148">
    <property type="protein sequence ID" value="HGY57184.1"/>
    <property type="molecule type" value="Genomic_DNA"/>
</dbReference>
<evidence type="ECO:0000256" key="4">
    <source>
        <dbReference type="ARBA" id="ARBA00023069"/>
    </source>
</evidence>
<reference evidence="7" key="1">
    <citation type="journal article" date="2020" name="mSystems">
        <title>Genome- and Community-Level Interaction Insights into Carbon Utilization and Element Cycling Functions of Hydrothermarchaeota in Hydrothermal Sediment.</title>
        <authorList>
            <person name="Zhou Z."/>
            <person name="Liu Y."/>
            <person name="Xu W."/>
            <person name="Pan J."/>
            <person name="Luo Z.H."/>
            <person name="Li M."/>
        </authorList>
    </citation>
    <scope>NUCLEOTIDE SEQUENCE [LARGE SCALE GENOMIC DNA]</scope>
    <source>
        <strain evidence="7">HyVt-577</strain>
    </source>
</reference>
<dbReference type="AlphaFoldDB" id="A0A7V4WW94"/>
<evidence type="ECO:0000256" key="2">
    <source>
        <dbReference type="ARBA" id="ARBA00004496"/>
    </source>
</evidence>
<dbReference type="InterPro" id="IPR013211">
    <property type="entry name" value="LVIVD"/>
</dbReference>